<gene>
    <name evidence="1" type="ORF">JKL49_19520</name>
</gene>
<sequence>MAPAPAEPRAEEALLAEAHAKLAARRWRDTAQGRFVSAVSQVQGAARGLHANGERAREAATRDLHEELETCEALVRDLRRQTLALIAGVRAAQRAVRDASALTLRPRIIGSSPT</sequence>
<evidence type="ECO:0000313" key="1">
    <source>
        <dbReference type="EMBL" id="QQZ49266.1"/>
    </source>
</evidence>
<name>A0A974P151_9CAUL</name>
<dbReference type="EMBL" id="CP068570">
    <property type="protein sequence ID" value="QQZ49266.1"/>
    <property type="molecule type" value="Genomic_DNA"/>
</dbReference>
<protein>
    <submittedName>
        <fullName evidence="1">Uncharacterized protein</fullName>
    </submittedName>
</protein>
<reference evidence="1" key="1">
    <citation type="submission" date="2021-01" db="EMBL/GenBank/DDBJ databases">
        <title>Genome sequence of Phenylobacterium sp. 20VBR1 isolated from a valley glaceir, Ny-Alesund, Svalbard.</title>
        <authorList>
            <person name="Thomas F.A."/>
            <person name="Krishnan K.P."/>
            <person name="Sinha R.K."/>
        </authorList>
    </citation>
    <scope>NUCLEOTIDE SEQUENCE</scope>
    <source>
        <strain evidence="1">20VBR1</strain>
    </source>
</reference>
<proteinExistence type="predicted"/>
<dbReference type="AlphaFoldDB" id="A0A974P151"/>
<organism evidence="1">
    <name type="scientific">Phenylobacterium glaciei</name>
    <dbReference type="NCBI Taxonomy" id="2803784"/>
    <lineage>
        <taxon>Bacteria</taxon>
        <taxon>Pseudomonadati</taxon>
        <taxon>Pseudomonadota</taxon>
        <taxon>Alphaproteobacteria</taxon>
        <taxon>Caulobacterales</taxon>
        <taxon>Caulobacteraceae</taxon>
        <taxon>Phenylobacterium</taxon>
    </lineage>
</organism>
<accession>A0A974P151</accession>